<keyword evidence="2" id="KW-1185">Reference proteome</keyword>
<organism evidence="3">
    <name type="scientific">Schistocephalus solidus</name>
    <name type="common">Tapeworm</name>
    <dbReference type="NCBI Taxonomy" id="70667"/>
    <lineage>
        <taxon>Eukaryota</taxon>
        <taxon>Metazoa</taxon>
        <taxon>Spiralia</taxon>
        <taxon>Lophotrochozoa</taxon>
        <taxon>Platyhelminthes</taxon>
        <taxon>Cestoda</taxon>
        <taxon>Eucestoda</taxon>
        <taxon>Diphyllobothriidea</taxon>
        <taxon>Diphyllobothriidae</taxon>
        <taxon>Schistocephalus</taxon>
    </lineage>
</organism>
<name>A0A183TE14_SCHSO</name>
<accession>A0A183TE14</accession>
<dbReference type="EMBL" id="UYSU01039239">
    <property type="protein sequence ID" value="VDM01098.1"/>
    <property type="molecule type" value="Genomic_DNA"/>
</dbReference>
<reference evidence="1 2" key="2">
    <citation type="submission" date="2018-11" db="EMBL/GenBank/DDBJ databases">
        <authorList>
            <consortium name="Pathogen Informatics"/>
        </authorList>
    </citation>
    <scope>NUCLEOTIDE SEQUENCE [LARGE SCALE GENOMIC DNA]</scope>
    <source>
        <strain evidence="1 2">NST_G2</strain>
    </source>
</reference>
<gene>
    <name evidence="1" type="ORF">SSLN_LOCUS14712</name>
</gene>
<sequence>MNWPIGLPNLPVTVKNRWYQMRPTVQSTALDILDRSRHQHQNWFDDNDAAFNALLAEKNRLHKAYVDRPTASNKAAFYRSRWLVQQWLREMQDTWMNRKAEELQLFVDRNEWKQSFAAVQEPLLFSVLMELAETTQIQKHWAEHFRCVLNRPFKISNAAIDRLPESETNANLDLLPYL</sequence>
<reference evidence="3" key="1">
    <citation type="submission" date="2016-06" db="UniProtKB">
        <authorList>
            <consortium name="WormBaseParasite"/>
        </authorList>
    </citation>
    <scope>IDENTIFICATION</scope>
</reference>
<dbReference type="Proteomes" id="UP000275846">
    <property type="component" value="Unassembled WGS sequence"/>
</dbReference>
<evidence type="ECO:0000313" key="1">
    <source>
        <dbReference type="EMBL" id="VDM01098.1"/>
    </source>
</evidence>
<dbReference type="OrthoDB" id="6144240at2759"/>
<evidence type="ECO:0000313" key="2">
    <source>
        <dbReference type="Proteomes" id="UP000275846"/>
    </source>
</evidence>
<proteinExistence type="predicted"/>
<protein>
    <submittedName>
        <fullName evidence="1 3">Uncharacterized protein</fullName>
    </submittedName>
</protein>
<evidence type="ECO:0000313" key="3">
    <source>
        <dbReference type="WBParaSite" id="SSLN_0001527001-mRNA-1"/>
    </source>
</evidence>
<dbReference type="AlphaFoldDB" id="A0A183TE14"/>
<dbReference type="WBParaSite" id="SSLN_0001527001-mRNA-1">
    <property type="protein sequence ID" value="SSLN_0001527001-mRNA-1"/>
    <property type="gene ID" value="SSLN_0001527001"/>
</dbReference>